<keyword evidence="10" id="KW-1133">Transmembrane helix</keyword>
<keyword evidence="7 9" id="KW-0503">Monooxygenase</keyword>
<organism evidence="11 12">
    <name type="scientific">Salinomyces thailandicus</name>
    <dbReference type="NCBI Taxonomy" id="706561"/>
    <lineage>
        <taxon>Eukaryota</taxon>
        <taxon>Fungi</taxon>
        <taxon>Dikarya</taxon>
        <taxon>Ascomycota</taxon>
        <taxon>Pezizomycotina</taxon>
        <taxon>Dothideomycetes</taxon>
        <taxon>Dothideomycetidae</taxon>
        <taxon>Mycosphaerellales</taxon>
        <taxon>Teratosphaeriaceae</taxon>
        <taxon>Salinomyces</taxon>
    </lineage>
</organism>
<comment type="similarity">
    <text evidence="2 9">Belongs to the cytochrome P450 family.</text>
</comment>
<dbReference type="Gene3D" id="1.10.630.10">
    <property type="entry name" value="Cytochrome P450"/>
    <property type="match status" value="1"/>
</dbReference>
<feature type="transmembrane region" description="Helical" evidence="10">
    <location>
        <begin position="12"/>
        <end position="31"/>
    </location>
</feature>
<evidence type="ECO:0000256" key="8">
    <source>
        <dbReference type="PIRSR" id="PIRSR602403-1"/>
    </source>
</evidence>
<dbReference type="OrthoDB" id="1844152at2759"/>
<dbReference type="CDD" id="cd11041">
    <property type="entry name" value="CYP503A1-like"/>
    <property type="match status" value="1"/>
</dbReference>
<accession>A0A4U0TPL0</accession>
<dbReference type="InterPro" id="IPR017972">
    <property type="entry name" value="Cyt_P450_CS"/>
</dbReference>
<dbReference type="InterPro" id="IPR001128">
    <property type="entry name" value="Cyt_P450"/>
</dbReference>
<reference evidence="11 12" key="1">
    <citation type="submission" date="2017-03" db="EMBL/GenBank/DDBJ databases">
        <title>Genomes of endolithic fungi from Antarctica.</title>
        <authorList>
            <person name="Coleine C."/>
            <person name="Masonjones S."/>
            <person name="Stajich J.E."/>
        </authorList>
    </citation>
    <scope>NUCLEOTIDE SEQUENCE [LARGE SCALE GENOMIC DNA]</scope>
    <source>
        <strain evidence="11 12">CCFEE 6315</strain>
    </source>
</reference>
<feature type="binding site" description="axial binding residue" evidence="8">
    <location>
        <position position="496"/>
    </location>
    <ligand>
        <name>heme</name>
        <dbReference type="ChEBI" id="CHEBI:30413"/>
    </ligand>
    <ligandPart>
        <name>Fe</name>
        <dbReference type="ChEBI" id="CHEBI:18248"/>
    </ligandPart>
</feature>
<evidence type="ECO:0000256" key="1">
    <source>
        <dbReference type="ARBA" id="ARBA00001971"/>
    </source>
</evidence>
<sequence>MNVNLEALRQTILIPGLVIGLVLLTYIYYLYASSWRVIPKGIPWFFSEPGASVQTPSWYAQVKAHLGDFDKGVKYAHEGYNKFSKIGKPFIAPSFVTWQPEVVLPPSQIRWLVDQPDTILSINQALIKDLEFLYTTPTAWSFTRPFHVEALNKLRMDSLIPDMSSEVQTSIDLAWGTDTQTWKSVNIEDTMRHVLVRITARIVVGTPLCRNKTYIENAHNFMAQLGPRAVAISFTPELLRPLTGWYLSRALKTWNKTCADLMVPLVKQEMTHRRPSDQKTLPVPKTLLEQMARLAVRGSDPKDTDPFSISSRLLALNFVAVHTSNAALTNVLLDIMSPPAAAAGTHDDVFAELRAEAETVHTACQGKWSKTSVNQLEKIDSALRESLRVSTFKARGVERVVVAPGGVTLPDGTFLPKGTKVGVPVLPIHHDEAFYSNARTYEPLRFYGGKVKAAAAAEQQQQQGERDSSPAAPQGHVELINSSETFLAFGHGKHACPGRFMAAYELKLIIAYIAMNYDIEPFQERPRNAEFSDFSVGSMHNIKIRRRKVGV</sequence>
<dbReference type="PRINTS" id="PR00465">
    <property type="entry name" value="EP450IV"/>
</dbReference>
<evidence type="ECO:0000256" key="10">
    <source>
        <dbReference type="SAM" id="Phobius"/>
    </source>
</evidence>
<keyword evidence="12" id="KW-1185">Reference proteome</keyword>
<evidence type="ECO:0008006" key="13">
    <source>
        <dbReference type="Google" id="ProtNLM"/>
    </source>
</evidence>
<dbReference type="GO" id="GO:0005506">
    <property type="term" value="F:iron ion binding"/>
    <property type="evidence" value="ECO:0007669"/>
    <property type="project" value="InterPro"/>
</dbReference>
<comment type="cofactor">
    <cofactor evidence="1 8">
        <name>heme</name>
        <dbReference type="ChEBI" id="CHEBI:30413"/>
    </cofactor>
</comment>
<dbReference type="GO" id="GO:0004497">
    <property type="term" value="F:monooxygenase activity"/>
    <property type="evidence" value="ECO:0007669"/>
    <property type="project" value="UniProtKB-KW"/>
</dbReference>
<evidence type="ECO:0000256" key="5">
    <source>
        <dbReference type="ARBA" id="ARBA00023002"/>
    </source>
</evidence>
<comment type="caution">
    <text evidence="11">The sequence shown here is derived from an EMBL/GenBank/DDBJ whole genome shotgun (WGS) entry which is preliminary data.</text>
</comment>
<dbReference type="Proteomes" id="UP000308549">
    <property type="component" value="Unassembled WGS sequence"/>
</dbReference>
<dbReference type="AlphaFoldDB" id="A0A4U0TPL0"/>
<dbReference type="PANTHER" id="PTHR46206:SF1">
    <property type="entry name" value="P450, PUTATIVE (EUROFUNG)-RELATED"/>
    <property type="match status" value="1"/>
</dbReference>
<dbReference type="SUPFAM" id="SSF48264">
    <property type="entry name" value="Cytochrome P450"/>
    <property type="match status" value="1"/>
</dbReference>
<keyword evidence="10" id="KW-0472">Membrane</keyword>
<dbReference type="EMBL" id="NAJL01000052">
    <property type="protein sequence ID" value="TKA23675.1"/>
    <property type="molecule type" value="Genomic_DNA"/>
</dbReference>
<evidence type="ECO:0000256" key="4">
    <source>
        <dbReference type="ARBA" id="ARBA00022723"/>
    </source>
</evidence>
<keyword evidence="10" id="KW-0812">Transmembrane</keyword>
<keyword evidence="4 8" id="KW-0479">Metal-binding</keyword>
<evidence type="ECO:0000256" key="7">
    <source>
        <dbReference type="ARBA" id="ARBA00023033"/>
    </source>
</evidence>
<keyword evidence="3 8" id="KW-0349">Heme</keyword>
<evidence type="ECO:0000256" key="2">
    <source>
        <dbReference type="ARBA" id="ARBA00010617"/>
    </source>
</evidence>
<evidence type="ECO:0000313" key="12">
    <source>
        <dbReference type="Proteomes" id="UP000308549"/>
    </source>
</evidence>
<evidence type="ECO:0000256" key="3">
    <source>
        <dbReference type="ARBA" id="ARBA00022617"/>
    </source>
</evidence>
<proteinExistence type="inferred from homology"/>
<evidence type="ECO:0000313" key="11">
    <source>
        <dbReference type="EMBL" id="TKA23675.1"/>
    </source>
</evidence>
<dbReference type="GO" id="GO:0020037">
    <property type="term" value="F:heme binding"/>
    <property type="evidence" value="ECO:0007669"/>
    <property type="project" value="InterPro"/>
</dbReference>
<dbReference type="GO" id="GO:0016705">
    <property type="term" value="F:oxidoreductase activity, acting on paired donors, with incorporation or reduction of molecular oxygen"/>
    <property type="evidence" value="ECO:0007669"/>
    <property type="project" value="InterPro"/>
</dbReference>
<evidence type="ECO:0000256" key="6">
    <source>
        <dbReference type="ARBA" id="ARBA00023004"/>
    </source>
</evidence>
<name>A0A4U0TPL0_9PEZI</name>
<evidence type="ECO:0000256" key="9">
    <source>
        <dbReference type="RuleBase" id="RU000461"/>
    </source>
</evidence>
<dbReference type="PROSITE" id="PS00086">
    <property type="entry name" value="CYTOCHROME_P450"/>
    <property type="match status" value="1"/>
</dbReference>
<gene>
    <name evidence="11" type="ORF">B0A50_06511</name>
</gene>
<dbReference type="Pfam" id="PF00067">
    <property type="entry name" value="p450"/>
    <property type="match status" value="1"/>
</dbReference>
<keyword evidence="5 9" id="KW-0560">Oxidoreductase</keyword>
<protein>
    <recommendedName>
        <fullName evidence="13">Cytochrome P450</fullName>
    </recommendedName>
</protein>
<dbReference type="PANTHER" id="PTHR46206">
    <property type="entry name" value="CYTOCHROME P450"/>
    <property type="match status" value="1"/>
</dbReference>
<keyword evidence="6 8" id="KW-0408">Iron</keyword>
<dbReference type="InterPro" id="IPR002403">
    <property type="entry name" value="Cyt_P450_E_grp-IV"/>
</dbReference>
<dbReference type="InterPro" id="IPR036396">
    <property type="entry name" value="Cyt_P450_sf"/>
</dbReference>